<accession>A0A6G0W5Z9</accession>
<reference evidence="2 3" key="1">
    <citation type="submission" date="2019-07" db="EMBL/GenBank/DDBJ databases">
        <title>Genomics analysis of Aphanomyces spp. identifies a new class of oomycete effector associated with host adaptation.</title>
        <authorList>
            <person name="Gaulin E."/>
        </authorList>
    </citation>
    <scope>NUCLEOTIDE SEQUENCE [LARGE SCALE GENOMIC DNA]</scope>
    <source>
        <strain evidence="2 3">ATCC 201684</strain>
    </source>
</reference>
<dbReference type="AlphaFoldDB" id="A0A6G0W5Z9"/>
<evidence type="ECO:0000313" key="3">
    <source>
        <dbReference type="Proteomes" id="UP000481153"/>
    </source>
</evidence>
<protein>
    <recommendedName>
        <fullName evidence="4">Pentacotripeptide-repeat region of PRORP domain-containing protein</fullName>
    </recommendedName>
</protein>
<dbReference type="Gene3D" id="1.25.40.10">
    <property type="entry name" value="Tetratricopeptide repeat domain"/>
    <property type="match status" value="5"/>
</dbReference>
<evidence type="ECO:0000256" key="1">
    <source>
        <dbReference type="PROSITE-ProRule" id="PRU00708"/>
    </source>
</evidence>
<evidence type="ECO:0008006" key="4">
    <source>
        <dbReference type="Google" id="ProtNLM"/>
    </source>
</evidence>
<dbReference type="InterPro" id="IPR002885">
    <property type="entry name" value="PPR_rpt"/>
</dbReference>
<gene>
    <name evidence="2" type="ORF">Ae201684_018835</name>
</gene>
<comment type="caution">
    <text evidence="2">The sequence shown here is derived from an EMBL/GenBank/DDBJ whole genome shotgun (WGS) entry which is preliminary data.</text>
</comment>
<dbReference type="Pfam" id="PF13812">
    <property type="entry name" value="PPR_3"/>
    <property type="match status" value="1"/>
</dbReference>
<keyword evidence="3" id="KW-1185">Reference proteome</keyword>
<dbReference type="PANTHER" id="PTHR47938:SF35">
    <property type="entry name" value="PENTATRICOPEPTIDE REPEAT-CONTAINING PROTEIN 4, MITOCHONDRIAL-RELATED"/>
    <property type="match status" value="1"/>
</dbReference>
<dbReference type="InterPro" id="IPR011990">
    <property type="entry name" value="TPR-like_helical_dom_sf"/>
</dbReference>
<dbReference type="PANTHER" id="PTHR47938">
    <property type="entry name" value="RESPIRATORY COMPLEX I CHAPERONE (CIA84), PUTATIVE (AFU_ORTHOLOGUE AFUA_2G06020)-RELATED"/>
    <property type="match status" value="1"/>
</dbReference>
<dbReference type="Proteomes" id="UP000481153">
    <property type="component" value="Unassembled WGS sequence"/>
</dbReference>
<dbReference type="VEuPathDB" id="FungiDB:AeMF1_019300"/>
<dbReference type="GO" id="GO:0003729">
    <property type="term" value="F:mRNA binding"/>
    <property type="evidence" value="ECO:0007669"/>
    <property type="project" value="TreeGrafter"/>
</dbReference>
<dbReference type="PROSITE" id="PS51375">
    <property type="entry name" value="PPR"/>
    <property type="match status" value="1"/>
</dbReference>
<dbReference type="EMBL" id="VJMJ01000359">
    <property type="protein sequence ID" value="KAF0721899.1"/>
    <property type="molecule type" value="Genomic_DNA"/>
</dbReference>
<dbReference type="Pfam" id="PF01535">
    <property type="entry name" value="PPR"/>
    <property type="match status" value="2"/>
</dbReference>
<evidence type="ECO:0000313" key="2">
    <source>
        <dbReference type="EMBL" id="KAF0721899.1"/>
    </source>
</evidence>
<name>A0A6G0W5Z9_9STRA</name>
<feature type="repeat" description="PPR" evidence="1">
    <location>
        <begin position="71"/>
        <end position="105"/>
    </location>
</feature>
<sequence length="1171" mass="131278">MWRRSVTFRALAQRSLAQGGRLKAPMPHSFPIAQRWISSHSVEKLQKCASTGNWKAALNVLAELDKAGETNAEAYELAIEALGRDQKFEAMESLLETMQYDGVVPTSPTIDMMVQAHLVNKNSAKIISLVTGRLRENEPVSLAAFHSAITECSELGNASNPEAILDILRTTRDSATVLTADEYAALIRCFGICKRSDLSMHSYYLMKENGVQGNIEVFTQLIRSHISVGAVQQAMHVFSMCDQQGIVLDESIHAATIGKLCERKSFWLACELFATMEAKGVHASPYCIAKMILAYIRTNNLSAAYAMWHRIQEMNPPANISTYMGIMHDCIVTGELDLLLEAFADMQEKYKTLPNVAYSFAIRGYGRQGNMEGALRLMDEYVQMYGPPTEATNYIAVFNALARSGECQDPDTTRRTISHYWDMMVKHVNDLQAPAYASAAGAFASNGDIVELEKLLEHSKLHLPESEALMYSGAISGFAKSDENYSEHIVVFLKKMADQGIPLNDAAVRAASDSFVKYERWNDIEDLLHYMEPKAFAKPQGVIGDVLSKLLEVDNWSLARKVVDASLAWDIQPHIRSKPLVLQKLADNKDGDPQWKIAYNLALETVSFATINEEHVYAVCNAMKVLFRAERHNLVARLWYALKVKNQLPLPIDAYKCIVLSSLSSGFEKAANTAADEMLNMLQKYHADIVDTSDVSDVFSVIISAFAQHGQDEMVLRLFESMDSIGLRANGYAYLAALRTHAEVNNDERVAQLLDSFEDYMSASPIDPSVMNDTLCSLVSHYAQSRNDKMVLSVFELMQSFQLEPNSYAYNAAIRAYSRRRRLDKVSQLQDELATSPSHVHYRVVDTILKSHLLAKDVSAIEQTIVQFNCKPDDVLTTLFHGHQVHPVATFMKSQGPLVEKRPTQLSLPMQTKGLKWLLSRDATAQAADVALFLLQNGYRVQSHVFESLLDQLSLEGAYDVGTMLLDAFNHKRSMMNSTTGVVDSMLTMMGNARQYDEIRDLFLESSQMFDVQQYGLGMFLCMDGGKFVHVLKIFEKLRQRFIEPDGKVFCLAIDSCHALQDTRVAKLIVQDIVRHKFEGKVVKELHTRLKFALSPNAIAIDPTLVERVGALVLFLEDAGFPVPASVTSKLLARPALEMLSLRTRTRIHCSLQAMNRQKPFRPWWKVNEEP</sequence>
<organism evidence="2 3">
    <name type="scientific">Aphanomyces euteiches</name>
    <dbReference type="NCBI Taxonomy" id="100861"/>
    <lineage>
        <taxon>Eukaryota</taxon>
        <taxon>Sar</taxon>
        <taxon>Stramenopiles</taxon>
        <taxon>Oomycota</taxon>
        <taxon>Saprolegniomycetes</taxon>
        <taxon>Saprolegniales</taxon>
        <taxon>Verrucalvaceae</taxon>
        <taxon>Aphanomyces</taxon>
    </lineage>
</organism>
<proteinExistence type="predicted"/>